<name>A0AAN6N685_9PEZI</name>
<comment type="caution">
    <text evidence="2">The sequence shown here is derived from an EMBL/GenBank/DDBJ whole genome shotgun (WGS) entry which is preliminary data.</text>
</comment>
<evidence type="ECO:0000256" key="1">
    <source>
        <dbReference type="SAM" id="SignalP"/>
    </source>
</evidence>
<dbReference type="EMBL" id="MU853802">
    <property type="protein sequence ID" value="KAK3939967.1"/>
    <property type="molecule type" value="Genomic_DNA"/>
</dbReference>
<gene>
    <name evidence="2" type="ORF">QBC46DRAFT_364395</name>
</gene>
<reference evidence="3" key="1">
    <citation type="journal article" date="2023" name="Mol. Phylogenet. Evol.">
        <title>Genome-scale phylogeny and comparative genomics of the fungal order Sordariales.</title>
        <authorList>
            <person name="Hensen N."/>
            <person name="Bonometti L."/>
            <person name="Westerberg I."/>
            <person name="Brannstrom I.O."/>
            <person name="Guillou S."/>
            <person name="Cros-Aarteil S."/>
            <person name="Calhoun S."/>
            <person name="Haridas S."/>
            <person name="Kuo A."/>
            <person name="Mondo S."/>
            <person name="Pangilinan J."/>
            <person name="Riley R."/>
            <person name="LaButti K."/>
            <person name="Andreopoulos B."/>
            <person name="Lipzen A."/>
            <person name="Chen C."/>
            <person name="Yan M."/>
            <person name="Daum C."/>
            <person name="Ng V."/>
            <person name="Clum A."/>
            <person name="Steindorff A."/>
            <person name="Ohm R.A."/>
            <person name="Martin F."/>
            <person name="Silar P."/>
            <person name="Natvig D.O."/>
            <person name="Lalanne C."/>
            <person name="Gautier V."/>
            <person name="Ament-Velasquez S.L."/>
            <person name="Kruys A."/>
            <person name="Hutchinson M.I."/>
            <person name="Powell A.J."/>
            <person name="Barry K."/>
            <person name="Miller A.N."/>
            <person name="Grigoriev I.V."/>
            <person name="Debuchy R."/>
            <person name="Gladieux P."/>
            <person name="Hiltunen Thoren M."/>
            <person name="Johannesson H."/>
        </authorList>
    </citation>
    <scope>NUCLEOTIDE SEQUENCE [LARGE SCALE GENOMIC DNA]</scope>
    <source>
        <strain evidence="3">CBS 340.73</strain>
    </source>
</reference>
<organism evidence="2 3">
    <name type="scientific">Diplogelasinospora grovesii</name>
    <dbReference type="NCBI Taxonomy" id="303347"/>
    <lineage>
        <taxon>Eukaryota</taxon>
        <taxon>Fungi</taxon>
        <taxon>Dikarya</taxon>
        <taxon>Ascomycota</taxon>
        <taxon>Pezizomycotina</taxon>
        <taxon>Sordariomycetes</taxon>
        <taxon>Sordariomycetidae</taxon>
        <taxon>Sordariales</taxon>
        <taxon>Diplogelasinosporaceae</taxon>
        <taxon>Diplogelasinospora</taxon>
    </lineage>
</organism>
<feature type="signal peptide" evidence="1">
    <location>
        <begin position="1"/>
        <end position="19"/>
    </location>
</feature>
<keyword evidence="3" id="KW-1185">Reference proteome</keyword>
<dbReference type="Proteomes" id="UP001303473">
    <property type="component" value="Unassembled WGS sequence"/>
</dbReference>
<evidence type="ECO:0000313" key="2">
    <source>
        <dbReference type="EMBL" id="KAK3939967.1"/>
    </source>
</evidence>
<sequence length="272" mass="28432">MQLLGLVALVGAIAVPNLGGEGGIQSLVSDEKPPSVASHVPKQAFTCVTGTTPTYGLTSEDCAYMASIGFAGLGRNSLTNNGLIWIGTDGPNVFTFINGAGYPIILIMWYAAPLDYQASFMNIRIPQISYSLPQTGDAVAISMVNDIAGAWAALEDYRTPLSSFGQIYNTFGEFSTGASATTDVSRLVNMGGSQMTIKTPAGCLSNLNTCAYECITGNSCGKTGTYQLVNCEGPGAEVGRDKDGNPTGGCQGWNYGGKIDVVFSKSSLYFLS</sequence>
<keyword evidence="1" id="KW-0732">Signal</keyword>
<protein>
    <submittedName>
        <fullName evidence="2">Uncharacterized protein</fullName>
    </submittedName>
</protein>
<evidence type="ECO:0000313" key="3">
    <source>
        <dbReference type="Proteomes" id="UP001303473"/>
    </source>
</evidence>
<feature type="chain" id="PRO_5042833896" evidence="1">
    <location>
        <begin position="20"/>
        <end position="272"/>
    </location>
</feature>
<accession>A0AAN6N685</accession>
<dbReference type="AlphaFoldDB" id="A0AAN6N685"/>
<proteinExistence type="predicted"/>